<dbReference type="Proteomes" id="UP000255139">
    <property type="component" value="Unassembled WGS sequence"/>
</dbReference>
<evidence type="ECO:0000313" key="3">
    <source>
        <dbReference type="EMBL" id="TLD99138.1"/>
    </source>
</evidence>
<accession>A0A099TZ18</accession>
<dbReference type="RefSeq" id="WP_034558349.1">
    <property type="nucleotide sequence ID" value="NZ_FZML01000024.1"/>
</dbReference>
<protein>
    <recommendedName>
        <fullName evidence="6">D-alanyl-lipoteichoic acid biosynthesis protein DltD</fullName>
    </recommendedName>
</protein>
<sequence length="359" mass="42206">MQILGIKQIVFFFLSSLVLFASYFIFTFYSVHFAHIPVFDYTEIWIKDVYQAKDIINDRVTTKQRLMVVGGSSSLFGFNGAMVELNTDFSFINYATHAGLPINYHIDKVIAKAKEGDIIILPLEFGYYSSNSPWSNYWYIQNMLNWDKDYRKYIDIKHTLLAYMKNNPTQVLLRAKYYLENPHFKREKSIQEITNQKMIVPLNDSIQKDIITIPCQSFAWAGYSYESLSPSGDFCSQKNINIFEKDESYFDIQIKVSPFFLSEYKRLKDFADSKNIKIFLFYPPTMENPSFSLKDIKTFEKIENLKSQLAAHNIYIYGDFTDFHFDKKYFYDTGYHLNSDGANLRTGIFIKQLFKLPIY</sequence>
<feature type="transmembrane region" description="Helical" evidence="1">
    <location>
        <begin position="9"/>
        <end position="29"/>
    </location>
</feature>
<evidence type="ECO:0000313" key="5">
    <source>
        <dbReference type="Proteomes" id="UP000255139"/>
    </source>
</evidence>
<keyword evidence="1" id="KW-0472">Membrane</keyword>
<dbReference type="EMBL" id="UGJE01000002">
    <property type="protein sequence ID" value="STQ86913.1"/>
    <property type="molecule type" value="Genomic_DNA"/>
</dbReference>
<evidence type="ECO:0008006" key="6">
    <source>
        <dbReference type="Google" id="ProtNLM"/>
    </source>
</evidence>
<keyword evidence="1" id="KW-0812">Transmembrane</keyword>
<gene>
    <name evidence="3" type="ORF">LS73_007680</name>
    <name evidence="2" type="ORF">NCTC12714_01724</name>
</gene>
<reference evidence="2 5" key="2">
    <citation type="submission" date="2018-06" db="EMBL/GenBank/DDBJ databases">
        <authorList>
            <consortium name="Pathogen Informatics"/>
            <person name="Doyle S."/>
        </authorList>
    </citation>
    <scope>NUCLEOTIDE SEQUENCE [LARGE SCALE GENOMIC DNA]</scope>
    <source>
        <strain evidence="2 5">NCTC12714</strain>
    </source>
</reference>
<dbReference type="Proteomes" id="UP000029922">
    <property type="component" value="Unassembled WGS sequence"/>
</dbReference>
<evidence type="ECO:0000256" key="1">
    <source>
        <dbReference type="SAM" id="Phobius"/>
    </source>
</evidence>
<reference evidence="3 4" key="1">
    <citation type="journal article" date="2014" name="Genome Announc.">
        <title>Draft genome sequences of eight enterohepatic helicobacter species isolated from both laboratory and wild rodents.</title>
        <authorList>
            <person name="Sheh A."/>
            <person name="Shen Z."/>
            <person name="Fox J.G."/>
        </authorList>
    </citation>
    <scope>NUCLEOTIDE SEQUENCE [LARGE SCALE GENOMIC DNA]</scope>
    <source>
        <strain evidence="3 4">ST1</strain>
    </source>
</reference>
<organism evidence="2 5">
    <name type="scientific">Helicobacter muridarum</name>
    <dbReference type="NCBI Taxonomy" id="216"/>
    <lineage>
        <taxon>Bacteria</taxon>
        <taxon>Pseudomonadati</taxon>
        <taxon>Campylobacterota</taxon>
        <taxon>Epsilonproteobacteria</taxon>
        <taxon>Campylobacterales</taxon>
        <taxon>Helicobacteraceae</taxon>
        <taxon>Helicobacter</taxon>
    </lineage>
</organism>
<evidence type="ECO:0000313" key="4">
    <source>
        <dbReference type="Proteomes" id="UP000029922"/>
    </source>
</evidence>
<dbReference type="EMBL" id="JRPD02000020">
    <property type="protein sequence ID" value="TLD99138.1"/>
    <property type="molecule type" value="Genomic_DNA"/>
</dbReference>
<dbReference type="AlphaFoldDB" id="A0A099TZ18"/>
<name>A0A099TZ18_9HELI</name>
<proteinExistence type="predicted"/>
<keyword evidence="5" id="KW-1185">Reference proteome</keyword>
<dbReference type="OrthoDB" id="631431at2"/>
<evidence type="ECO:0000313" key="2">
    <source>
        <dbReference type="EMBL" id="STQ86913.1"/>
    </source>
</evidence>
<keyword evidence="1" id="KW-1133">Transmembrane helix</keyword>